<sequence length="78" mass="9166">MDHDEWTDADFSKAKRLTQMPESFQQRIQKVRGPQKAPRKIQTTIRFDPDVLAALKATGRGWQTRVNDALREWLKQQT</sequence>
<dbReference type="Proteomes" id="UP001168613">
    <property type="component" value="Unassembled WGS sequence"/>
</dbReference>
<dbReference type="EMBL" id="JAJHNU010000003">
    <property type="protein sequence ID" value="MDN4122001.1"/>
    <property type="molecule type" value="Genomic_DNA"/>
</dbReference>
<name>A0ABT8EL32_9BURK</name>
<dbReference type="Pfam" id="PF14384">
    <property type="entry name" value="BrnA_antitoxin"/>
    <property type="match status" value="1"/>
</dbReference>
<protein>
    <submittedName>
        <fullName evidence="1">BrnA antitoxin family protein</fullName>
    </submittedName>
</protein>
<evidence type="ECO:0000313" key="2">
    <source>
        <dbReference type="Proteomes" id="UP001168613"/>
    </source>
</evidence>
<dbReference type="RefSeq" id="WP_266122994.1">
    <property type="nucleotide sequence ID" value="NZ_JAJHNU010000003.1"/>
</dbReference>
<accession>A0ABT8EL32</accession>
<reference evidence="1" key="1">
    <citation type="submission" date="2021-11" db="EMBL/GenBank/DDBJ databases">
        <title>Draft genome sequence of Alcaligenes endophyticus type strain CCUG 75668T.</title>
        <authorList>
            <person name="Salva-Serra F."/>
            <person name="Duran R.E."/>
            <person name="Seeger M."/>
            <person name="Moore E.R.B."/>
            <person name="Jaen-Luchoro D."/>
        </authorList>
    </citation>
    <scope>NUCLEOTIDE SEQUENCE</scope>
    <source>
        <strain evidence="1">CCUG 75668</strain>
    </source>
</reference>
<evidence type="ECO:0000313" key="1">
    <source>
        <dbReference type="EMBL" id="MDN4122001.1"/>
    </source>
</evidence>
<proteinExistence type="predicted"/>
<dbReference type="InterPro" id="IPR025528">
    <property type="entry name" value="BrnA_antitoxin"/>
</dbReference>
<organism evidence="1 2">
    <name type="scientific">Alcaligenes endophyticus</name>
    <dbReference type="NCBI Taxonomy" id="1929088"/>
    <lineage>
        <taxon>Bacteria</taxon>
        <taxon>Pseudomonadati</taxon>
        <taxon>Pseudomonadota</taxon>
        <taxon>Betaproteobacteria</taxon>
        <taxon>Burkholderiales</taxon>
        <taxon>Alcaligenaceae</taxon>
        <taxon>Alcaligenes</taxon>
    </lineage>
</organism>
<gene>
    <name evidence="1" type="ORF">LMS43_11950</name>
</gene>
<keyword evidence="2" id="KW-1185">Reference proteome</keyword>
<comment type="caution">
    <text evidence="1">The sequence shown here is derived from an EMBL/GenBank/DDBJ whole genome shotgun (WGS) entry which is preliminary data.</text>
</comment>